<name>A0A6A5CAT8_NAEFO</name>
<sequence>MKPAKSLLFSSSKHSTHHHGLKSVIAGAANRIRDDPSPMNHCSTHTAAYGTMSNRVDNSSMMATVMRSYNSNYYPSTTTMKACYHTSLKKFTENTLGNDMNDPTTINKWTQQQLQNLIIQLYKWRGSKSQPLVASSSEESLKNTIDQMMNETKRILSQSDSAEDLFPQLVALQIAAQYIKEHELPQNSSAHNSSSTKLGEVSKLSFSTSKLQAIVKKKTDLSTISASASNTSEESGRFLKENIVKYLNEMNGVFSILQCWSLSKIILQKLLYFQNDMTSMSNTKQVIEEFLKSGKNENLATHFFGTYFQLASIYEREIQFKNAAGTLLALLPKLEDSLSALNELVDSTSNDSLASKDSLSKHISSLQQYIRDVHKRLSALLEKLHDYISAAKHLRALLPQDSKGVIQLPTNNEKGGFVELKTQLLKLAYLYTMANEWKSADVCYEDATLLTARQLSNLTTSTDTITSHQIVLDSLIVSYEWTIFLRKMLIMIQQQEGAKETSEESETAETTDKKLDIPSRLQTIKRLLDIGTNIGRGLGLLSDELPNIDNLQNSSHLIRFLKEKVEVQTFNELAKLQLAFIKNFLMEDANGNWDDFSTVWDNLLMAMNHVLTMETKILNDEYYQKLEGQLSRHFHTFKEAIINEGLHLLGYCITRMRNSPNHNLNIQEQFEPFFENLLVILSRNEKCFENQFKTWTQLRSLMGNYALYRKDFNPSIELSRYFVEKQVILDTFTANPNDGNSGHSLPFHLYDVLVEVFEKDETSSENTKRNSVYKRAYRILAPTKELAIEKSLQFENWVIEGKHVIEEAEIYQVDMDRCVEHNEKATLQFLKDLLREEPDSSEYLFAGIVNASGVYRP</sequence>
<dbReference type="OrthoDB" id="10258480at2759"/>
<dbReference type="GeneID" id="68114807"/>
<dbReference type="VEuPathDB" id="AmoebaDB:NF0015540"/>
<dbReference type="EMBL" id="VFQX01000004">
    <property type="protein sequence ID" value="KAF0983674.1"/>
    <property type="molecule type" value="Genomic_DNA"/>
</dbReference>
<dbReference type="VEuPathDB" id="AmoebaDB:NfTy_007380"/>
<organism evidence="1 2">
    <name type="scientific">Naegleria fowleri</name>
    <name type="common">Brain eating amoeba</name>
    <dbReference type="NCBI Taxonomy" id="5763"/>
    <lineage>
        <taxon>Eukaryota</taxon>
        <taxon>Discoba</taxon>
        <taxon>Heterolobosea</taxon>
        <taxon>Tetramitia</taxon>
        <taxon>Eutetramitia</taxon>
        <taxon>Vahlkampfiidae</taxon>
        <taxon>Naegleria</taxon>
    </lineage>
</organism>
<dbReference type="Proteomes" id="UP000444721">
    <property type="component" value="Unassembled WGS sequence"/>
</dbReference>
<dbReference type="RefSeq" id="XP_044568387.1">
    <property type="nucleotide sequence ID" value="XM_044711349.1"/>
</dbReference>
<evidence type="ECO:0000313" key="1">
    <source>
        <dbReference type="EMBL" id="KAF0983674.1"/>
    </source>
</evidence>
<dbReference type="AlphaFoldDB" id="A0A6A5CAT8"/>
<dbReference type="VEuPathDB" id="AmoebaDB:FDP41_007589"/>
<evidence type="ECO:0000313" key="2">
    <source>
        <dbReference type="Proteomes" id="UP000444721"/>
    </source>
</evidence>
<comment type="caution">
    <text evidence="1">The sequence shown here is derived from an EMBL/GenBank/DDBJ whole genome shotgun (WGS) entry which is preliminary data.</text>
</comment>
<proteinExistence type="predicted"/>
<gene>
    <name evidence="1" type="ORF">FDP41_007589</name>
</gene>
<reference evidence="1 2" key="1">
    <citation type="journal article" date="2019" name="Sci. Rep.">
        <title>Nanopore sequencing improves the draft genome of the human pathogenic amoeba Naegleria fowleri.</title>
        <authorList>
            <person name="Liechti N."/>
            <person name="Schurch N."/>
            <person name="Bruggmann R."/>
            <person name="Wittwer M."/>
        </authorList>
    </citation>
    <scope>NUCLEOTIDE SEQUENCE [LARGE SCALE GENOMIC DNA]</scope>
    <source>
        <strain evidence="1 2">ATCC 30894</strain>
    </source>
</reference>
<dbReference type="OMA" id="MANEWKS"/>
<keyword evidence="2" id="KW-1185">Reference proteome</keyword>
<protein>
    <submittedName>
        <fullName evidence="1">Uncharacterized protein</fullName>
    </submittedName>
</protein>
<accession>A0A6A5CAT8</accession>